<comment type="caution">
    <text evidence="4">The sequence shown here is derived from an EMBL/GenBank/DDBJ whole genome shotgun (WGS) entry which is preliminary data.</text>
</comment>
<dbReference type="EMBL" id="JACMSC010000015">
    <property type="protein sequence ID" value="KAG6486045.1"/>
    <property type="molecule type" value="Genomic_DNA"/>
</dbReference>
<gene>
    <name evidence="4" type="ORF">ZIOFF_054615</name>
</gene>
<evidence type="ECO:0000256" key="1">
    <source>
        <dbReference type="ARBA" id="ARBA00008440"/>
    </source>
</evidence>
<dbReference type="GO" id="GO:0000325">
    <property type="term" value="C:plant-type vacuole"/>
    <property type="evidence" value="ECO:0007669"/>
    <property type="project" value="TreeGrafter"/>
</dbReference>
<dbReference type="InterPro" id="IPR003855">
    <property type="entry name" value="K+_transporter"/>
</dbReference>
<dbReference type="GO" id="GO:0015079">
    <property type="term" value="F:potassium ion transmembrane transporter activity"/>
    <property type="evidence" value="ECO:0007669"/>
    <property type="project" value="InterPro"/>
</dbReference>
<feature type="transmembrane region" description="Helical" evidence="2">
    <location>
        <begin position="104"/>
        <end position="124"/>
    </location>
</feature>
<evidence type="ECO:0000256" key="2">
    <source>
        <dbReference type="SAM" id="Phobius"/>
    </source>
</evidence>
<evidence type="ECO:0000313" key="5">
    <source>
        <dbReference type="Proteomes" id="UP000734854"/>
    </source>
</evidence>
<dbReference type="GO" id="GO:0005774">
    <property type="term" value="C:vacuolar membrane"/>
    <property type="evidence" value="ECO:0007669"/>
    <property type="project" value="TreeGrafter"/>
</dbReference>
<sequence>MSAFNGLKVGISSVEQGNLLASCYYPDGHIYSESFGLLNDEIDLEQAKLGLLWVQHYSNGFAHLEALEFITFKLHRVIDIAFSGSEAMFADLCYFSIRSVQFTFVFLVLPCLLLGYLGQGASLLENLTQNEWVFFSSIPRKLDQSISCICVISLLSYLKFFL</sequence>
<evidence type="ECO:0000259" key="3">
    <source>
        <dbReference type="Pfam" id="PF02705"/>
    </source>
</evidence>
<comment type="similarity">
    <text evidence="1">Belongs to the HAK/KUP transporter (TC 2.A.72.3) family.</text>
</comment>
<keyword evidence="2" id="KW-1133">Transmembrane helix</keyword>
<dbReference type="InterPro" id="IPR053951">
    <property type="entry name" value="K_trans_N"/>
</dbReference>
<keyword evidence="2" id="KW-0812">Transmembrane</keyword>
<dbReference type="PANTHER" id="PTHR30540:SF8">
    <property type="entry name" value="POTASSIUM TRANSPORTER 7"/>
    <property type="match status" value="1"/>
</dbReference>
<dbReference type="AlphaFoldDB" id="A0A8J5FF78"/>
<name>A0A8J5FF78_ZINOF</name>
<protein>
    <recommendedName>
        <fullName evidence="3">K+ potassium transporter integral membrane domain-containing protein</fullName>
    </recommendedName>
</protein>
<keyword evidence="2" id="KW-0472">Membrane</keyword>
<dbReference type="Proteomes" id="UP000734854">
    <property type="component" value="Unassembled WGS sequence"/>
</dbReference>
<feature type="domain" description="K+ potassium transporter integral membrane" evidence="3">
    <location>
        <begin position="76"/>
        <end position="148"/>
    </location>
</feature>
<dbReference type="Pfam" id="PF02705">
    <property type="entry name" value="K_trans"/>
    <property type="match status" value="1"/>
</dbReference>
<organism evidence="4 5">
    <name type="scientific">Zingiber officinale</name>
    <name type="common">Ginger</name>
    <name type="synonym">Amomum zingiber</name>
    <dbReference type="NCBI Taxonomy" id="94328"/>
    <lineage>
        <taxon>Eukaryota</taxon>
        <taxon>Viridiplantae</taxon>
        <taxon>Streptophyta</taxon>
        <taxon>Embryophyta</taxon>
        <taxon>Tracheophyta</taxon>
        <taxon>Spermatophyta</taxon>
        <taxon>Magnoliopsida</taxon>
        <taxon>Liliopsida</taxon>
        <taxon>Zingiberales</taxon>
        <taxon>Zingiberaceae</taxon>
        <taxon>Zingiber</taxon>
    </lineage>
</organism>
<dbReference type="PANTHER" id="PTHR30540">
    <property type="entry name" value="OSMOTIC STRESS POTASSIUM TRANSPORTER"/>
    <property type="match status" value="1"/>
</dbReference>
<accession>A0A8J5FF78</accession>
<reference evidence="4 5" key="1">
    <citation type="submission" date="2020-08" db="EMBL/GenBank/DDBJ databases">
        <title>Plant Genome Project.</title>
        <authorList>
            <person name="Zhang R.-G."/>
        </authorList>
    </citation>
    <scope>NUCLEOTIDE SEQUENCE [LARGE SCALE GENOMIC DNA]</scope>
    <source>
        <tissue evidence="4">Rhizome</tissue>
    </source>
</reference>
<proteinExistence type="inferred from homology"/>
<evidence type="ECO:0000313" key="4">
    <source>
        <dbReference type="EMBL" id="KAG6486045.1"/>
    </source>
</evidence>
<keyword evidence="5" id="KW-1185">Reference proteome</keyword>